<name>B1I1B0_DESAP</name>
<protein>
    <recommendedName>
        <fullName evidence="5">Gamma-glutamylcyclotransferase family protein</fullName>
    </recommendedName>
</protein>
<evidence type="ECO:0000259" key="2">
    <source>
        <dbReference type="Pfam" id="PF13439"/>
    </source>
</evidence>
<dbReference type="KEGG" id="dau:Daud_0268"/>
<sequence length="596" mass="65361">MSSPVFVYGTLMRGRSNHRFLREARFLGPALVHGAGMYAVTPHYPGMVREPGKAVRGEVYEVDDPTLAALDRLEGAGDLYRRELFPAVLEETGETVPAWVYLWLGPVPPGSEVPLERQPWNPARARAHRPSLQPTGRWPRPDTPAWRLLHHPTRPARRLTGTGAHPADPLRVLHLLSQQPGKTGSGIYLEALVRQGARAGIAQRVVVGIPAGAPSPMLNPLEEAQVFTVRFGTPPADFPVPGMSDVMPYESTRFSEFTPAMLDAYLQAFQDTLTEAVKDFNPHVIHSHHLWLVTALARVMFPETPLVCTCHGTDLRQLELVPALAPFVVPACSGVDRVLALHSGQVERIAALYALPFERIVLVGAGYRNDVFRPPASCSRPRDREVLNIVYAGKLSRAKGLPWLIEAVNRLDPPGGLKVRLLVAGSGGGEEVAAIQQKAPGHGDRIIFLGALPQEELAEVFRNADLFVLPSFYEGLPLVVLESIACGCRMVVTDLPGMDTWLPRELDRTGVVERVPLPRLLGPDEPEPADLPRFTAELAAAIDRQLRRCLQGESPRSERVSGLLEAMTWEGVFGRVHEVYRQTLTEDARGTTGASP</sequence>
<dbReference type="eggNOG" id="COG2105">
    <property type="taxonomic scope" value="Bacteria"/>
</dbReference>
<evidence type="ECO:0008006" key="5">
    <source>
        <dbReference type="Google" id="ProtNLM"/>
    </source>
</evidence>
<dbReference type="CDD" id="cd06661">
    <property type="entry name" value="GGCT_like"/>
    <property type="match status" value="1"/>
</dbReference>
<gene>
    <name evidence="3" type="ordered locus">Daud_0268</name>
</gene>
<evidence type="ECO:0000313" key="3">
    <source>
        <dbReference type="EMBL" id="ACA58829.1"/>
    </source>
</evidence>
<dbReference type="Proteomes" id="UP000008544">
    <property type="component" value="Chromosome"/>
</dbReference>
<dbReference type="GO" id="GO:0016757">
    <property type="term" value="F:glycosyltransferase activity"/>
    <property type="evidence" value="ECO:0007669"/>
    <property type="project" value="TreeGrafter"/>
</dbReference>
<dbReference type="AlphaFoldDB" id="B1I1B0"/>
<dbReference type="PANTHER" id="PTHR45947">
    <property type="entry name" value="SULFOQUINOVOSYL TRANSFERASE SQD2"/>
    <property type="match status" value="1"/>
</dbReference>
<feature type="domain" description="Glycosyltransferase subfamily 4-like N-terminal" evidence="2">
    <location>
        <begin position="186"/>
        <end position="364"/>
    </location>
</feature>
<dbReference type="InterPro" id="IPR009288">
    <property type="entry name" value="AIG2-like_dom"/>
</dbReference>
<dbReference type="RefSeq" id="WP_012301421.1">
    <property type="nucleotide sequence ID" value="NC_010424.1"/>
</dbReference>
<reference evidence="3 4" key="2">
    <citation type="journal article" date="2008" name="Science">
        <title>Environmental genomics reveals a single-species ecosystem deep within Earth.</title>
        <authorList>
            <person name="Chivian D."/>
            <person name="Brodie E.L."/>
            <person name="Alm E.J."/>
            <person name="Culley D.E."/>
            <person name="Dehal P.S."/>
            <person name="Desantis T.Z."/>
            <person name="Gihring T.M."/>
            <person name="Lapidus A."/>
            <person name="Lin L.H."/>
            <person name="Lowry S.R."/>
            <person name="Moser D.P."/>
            <person name="Richardson P.M."/>
            <person name="Southam G."/>
            <person name="Wanger G."/>
            <person name="Pratt L.M."/>
            <person name="Andersen G.L."/>
            <person name="Hazen T.C."/>
            <person name="Brockman F.J."/>
            <person name="Arkin A.P."/>
            <person name="Onstott T.C."/>
        </authorList>
    </citation>
    <scope>NUCLEOTIDE SEQUENCE [LARGE SCALE GENOMIC DNA]</scope>
    <source>
        <strain evidence="3 4">MP104C</strain>
    </source>
</reference>
<dbReference type="CDD" id="cd03801">
    <property type="entry name" value="GT4_PimA-like"/>
    <property type="match status" value="1"/>
</dbReference>
<dbReference type="Pfam" id="PF06094">
    <property type="entry name" value="GGACT"/>
    <property type="match status" value="1"/>
</dbReference>
<dbReference type="Pfam" id="PF13692">
    <property type="entry name" value="Glyco_trans_1_4"/>
    <property type="match status" value="1"/>
</dbReference>
<reference evidence="4" key="1">
    <citation type="submission" date="2007-10" db="EMBL/GenBank/DDBJ databases">
        <title>Complete sequence of chromosome of Desulforudis audaxviator MP104C.</title>
        <authorList>
            <person name="Copeland A."/>
            <person name="Lucas S."/>
            <person name="Lapidus A."/>
            <person name="Barry K."/>
            <person name="Glavina del Rio T."/>
            <person name="Dalin E."/>
            <person name="Tice H."/>
            <person name="Bruce D."/>
            <person name="Pitluck S."/>
            <person name="Lowry S.R."/>
            <person name="Larimer F."/>
            <person name="Land M.L."/>
            <person name="Hauser L."/>
            <person name="Kyrpides N."/>
            <person name="Ivanova N.N."/>
            <person name="Richardson P."/>
        </authorList>
    </citation>
    <scope>NUCLEOTIDE SEQUENCE [LARGE SCALE GENOMIC DNA]</scope>
    <source>
        <strain evidence="4">MP104C</strain>
    </source>
</reference>
<dbReference type="SUPFAM" id="SSF110857">
    <property type="entry name" value="Gamma-glutamyl cyclotransferase-like"/>
    <property type="match status" value="1"/>
</dbReference>
<accession>B1I1B0</accession>
<dbReference type="InterPro" id="IPR013024">
    <property type="entry name" value="GGCT-like"/>
</dbReference>
<keyword evidence="4" id="KW-1185">Reference proteome</keyword>
<proteinExistence type="predicted"/>
<dbReference type="SUPFAM" id="SSF53756">
    <property type="entry name" value="UDP-Glycosyltransferase/glycogen phosphorylase"/>
    <property type="match status" value="1"/>
</dbReference>
<dbReference type="InterPro" id="IPR050194">
    <property type="entry name" value="Glycosyltransferase_grp1"/>
</dbReference>
<dbReference type="InterPro" id="IPR028098">
    <property type="entry name" value="Glyco_trans_4-like_N"/>
</dbReference>
<dbReference type="PANTHER" id="PTHR45947:SF3">
    <property type="entry name" value="SULFOQUINOVOSYL TRANSFERASE SQD2"/>
    <property type="match status" value="1"/>
</dbReference>
<dbReference type="CAZy" id="GT4">
    <property type="family name" value="Glycosyltransferase Family 4"/>
</dbReference>
<dbReference type="InterPro" id="IPR036568">
    <property type="entry name" value="GGCT-like_sf"/>
</dbReference>
<organism evidence="3 4">
    <name type="scientific">Desulforudis audaxviator (strain MP104C)</name>
    <dbReference type="NCBI Taxonomy" id="477974"/>
    <lineage>
        <taxon>Bacteria</taxon>
        <taxon>Bacillati</taxon>
        <taxon>Bacillota</taxon>
        <taxon>Clostridia</taxon>
        <taxon>Thermoanaerobacterales</taxon>
        <taxon>Candidatus Desulforudaceae</taxon>
        <taxon>Candidatus Desulforudis</taxon>
    </lineage>
</organism>
<evidence type="ECO:0000313" key="4">
    <source>
        <dbReference type="Proteomes" id="UP000008544"/>
    </source>
</evidence>
<dbReference type="eggNOG" id="COG0438">
    <property type="taxonomic scope" value="Bacteria"/>
</dbReference>
<dbReference type="STRING" id="477974.Daud_0268"/>
<dbReference type="Gene3D" id="3.10.490.10">
    <property type="entry name" value="Gamma-glutamyl cyclotransferase-like"/>
    <property type="match status" value="1"/>
</dbReference>
<feature type="domain" description="Gamma-glutamylcyclotransferase AIG2-like" evidence="1">
    <location>
        <begin position="5"/>
        <end position="120"/>
    </location>
</feature>
<evidence type="ECO:0000259" key="1">
    <source>
        <dbReference type="Pfam" id="PF06094"/>
    </source>
</evidence>
<dbReference type="EMBL" id="CP000860">
    <property type="protein sequence ID" value="ACA58829.1"/>
    <property type="molecule type" value="Genomic_DNA"/>
</dbReference>
<dbReference type="Gene3D" id="3.40.50.2000">
    <property type="entry name" value="Glycogen Phosphorylase B"/>
    <property type="match status" value="2"/>
</dbReference>
<dbReference type="HOGENOM" id="CLU_032290_0_0_9"/>
<dbReference type="Pfam" id="PF13439">
    <property type="entry name" value="Glyco_transf_4"/>
    <property type="match status" value="1"/>
</dbReference>